<sequence length="198" mass="21426">MSLLNRSILLCRPALVFGLAAMLSFSAGNFAVAEEAVADKPVVVDVFGAGTLEVPAEFKKTTPKSRILEHEFEVKEGEAEDAPAARLTMMAAGGDIQANLDRWKMQFSGSDKKVGEAEEKKVGDWSTHVIEVSGDFSERMGGGPFSGGRTVQRKDYGMLGAIIVHPEGRKYFVKMIGPQSVIEANRDAFKEMIATIGK</sequence>
<protein>
    <recommendedName>
        <fullName evidence="4">Secreted protein</fullName>
    </recommendedName>
</protein>
<keyword evidence="1" id="KW-0732">Signal</keyword>
<reference evidence="2" key="1">
    <citation type="submission" date="2021-11" db="EMBL/GenBank/DDBJ databases">
        <title>Genome sequence.</title>
        <authorList>
            <person name="Sun Q."/>
        </authorList>
    </citation>
    <scope>NUCLEOTIDE SEQUENCE</scope>
    <source>
        <strain evidence="2">JC740</strain>
    </source>
</reference>
<evidence type="ECO:0000256" key="1">
    <source>
        <dbReference type="SAM" id="SignalP"/>
    </source>
</evidence>
<evidence type="ECO:0000313" key="2">
    <source>
        <dbReference type="EMBL" id="MCC9641271.1"/>
    </source>
</evidence>
<evidence type="ECO:0000313" key="3">
    <source>
        <dbReference type="Proteomes" id="UP001430306"/>
    </source>
</evidence>
<keyword evidence="3" id="KW-1185">Reference proteome</keyword>
<comment type="caution">
    <text evidence="2">The sequence shown here is derived from an EMBL/GenBank/DDBJ whole genome shotgun (WGS) entry which is preliminary data.</text>
</comment>
<dbReference type="EMBL" id="JAJKFW010000006">
    <property type="protein sequence ID" value="MCC9641271.1"/>
    <property type="molecule type" value="Genomic_DNA"/>
</dbReference>
<organism evidence="2 3">
    <name type="scientific">Rhodopirellula halodulae</name>
    <dbReference type="NCBI Taxonomy" id="2894198"/>
    <lineage>
        <taxon>Bacteria</taxon>
        <taxon>Pseudomonadati</taxon>
        <taxon>Planctomycetota</taxon>
        <taxon>Planctomycetia</taxon>
        <taxon>Pirellulales</taxon>
        <taxon>Pirellulaceae</taxon>
        <taxon>Rhodopirellula</taxon>
    </lineage>
</organism>
<proteinExistence type="predicted"/>
<gene>
    <name evidence="2" type="ORF">LOC71_03220</name>
</gene>
<feature type="signal peptide" evidence="1">
    <location>
        <begin position="1"/>
        <end position="33"/>
    </location>
</feature>
<feature type="chain" id="PRO_5047174139" description="Secreted protein" evidence="1">
    <location>
        <begin position="34"/>
        <end position="198"/>
    </location>
</feature>
<accession>A0ABS8NCK5</accession>
<name>A0ABS8NCK5_9BACT</name>
<evidence type="ECO:0008006" key="4">
    <source>
        <dbReference type="Google" id="ProtNLM"/>
    </source>
</evidence>
<dbReference type="Proteomes" id="UP001430306">
    <property type="component" value="Unassembled WGS sequence"/>
</dbReference>